<evidence type="ECO:0000259" key="2">
    <source>
        <dbReference type="Pfam" id="PF23981"/>
    </source>
</evidence>
<dbReference type="InterPro" id="IPR055729">
    <property type="entry name" value="DUF7305"/>
</dbReference>
<protein>
    <recommendedName>
        <fullName evidence="2">DUF7305 domain-containing protein</fullName>
    </recommendedName>
</protein>
<feature type="compositionally biased region" description="Polar residues" evidence="1">
    <location>
        <begin position="624"/>
        <end position="633"/>
    </location>
</feature>
<comment type="caution">
    <text evidence="3">The sequence shown here is derived from an EMBL/GenBank/DDBJ whole genome shotgun (WGS) entry which is preliminary data.</text>
</comment>
<feature type="domain" description="DUF7305" evidence="2">
    <location>
        <begin position="460"/>
        <end position="578"/>
    </location>
</feature>
<proteinExistence type="predicted"/>
<dbReference type="AlphaFoldDB" id="A0A2V3WFN8"/>
<feature type="region of interest" description="Disordered" evidence="1">
    <location>
        <begin position="601"/>
        <end position="633"/>
    </location>
</feature>
<dbReference type="Proteomes" id="UP000247922">
    <property type="component" value="Unassembled WGS sequence"/>
</dbReference>
<reference evidence="3 4" key="1">
    <citation type="submission" date="2018-05" db="EMBL/GenBank/DDBJ databases">
        <title>Genomic Encyclopedia of Type Strains, Phase IV (KMG-IV): sequencing the most valuable type-strain genomes for metagenomic binning, comparative biology and taxonomic classification.</title>
        <authorList>
            <person name="Goeker M."/>
        </authorList>
    </citation>
    <scope>NUCLEOTIDE SEQUENCE [LARGE SCALE GENOMIC DNA]</scope>
    <source>
        <strain evidence="3 4">DSM 22440</strain>
    </source>
</reference>
<accession>A0A2V3WFN8</accession>
<keyword evidence="4" id="KW-1185">Reference proteome</keyword>
<evidence type="ECO:0000313" key="3">
    <source>
        <dbReference type="EMBL" id="PXW92073.1"/>
    </source>
</evidence>
<name>A0A2V3WFN8_9BACI</name>
<dbReference type="OrthoDB" id="2163447at2"/>
<dbReference type="Pfam" id="PF23981">
    <property type="entry name" value="DUF7305"/>
    <property type="match status" value="1"/>
</dbReference>
<evidence type="ECO:0000256" key="1">
    <source>
        <dbReference type="SAM" id="MobiDB-lite"/>
    </source>
</evidence>
<sequence>MFKDMWSNEDGMALIFTLLTFVVLSVLGTAIFSLTVSNVNLTKATTTHESTFYISEAGSNQSLALIKAKVKQLSTHSLSHDAFFSQLNHYVQTEINGEMTTFEPNGGEQPRAEMNVGIGAVAERMVGNYSERTTGYTLESTGEIGAADRTIETRFDISHRIQVASSTGGAPLDYLLYSGSNHQLDLTGGGYFEGDVYAKDVNIRASGTELHGSVISEQSIKISSASKIYGDLVALGGHVNLSSSNNEVTGDIHARDYVMLSDGTDAQSIYSGSYVDLVGANGITGDINAGGYVKLGYGAVTNNIYANGDLDWRGGNIVNGDIHAVGDVGLTSSSSSNISVKGNTYTGGDFRAGAYNNFRFDGSVHAGGDIEIGTDNIIKGDAIAGGDITGQGTVNGLRSSSGTPNVPLAPTAPQLSEHRMDVSAIPLTTFEYGSKKTNINQTITLEPGEYGRVKINGRGPLVLKSGNYYFESLSSVPHTGVKFDITDGPINVFVNGDVAIKTDMEFYVKKGARDVKVDNNFVRTHLDEVKKFAGEIYFETHGSFTLPESTTFIGTVIANQNFTAGHAATLVGAFAVNHGKMDIRDYGPNVYYAPPKTSAGAAHANGTGASTGTGEGEVLPPTAISITSATTEQ</sequence>
<evidence type="ECO:0000313" key="4">
    <source>
        <dbReference type="Proteomes" id="UP000247922"/>
    </source>
</evidence>
<organism evidence="3 4">
    <name type="scientific">Streptohalobacillus salinus</name>
    <dbReference type="NCBI Taxonomy" id="621096"/>
    <lineage>
        <taxon>Bacteria</taxon>
        <taxon>Bacillati</taxon>
        <taxon>Bacillota</taxon>
        <taxon>Bacilli</taxon>
        <taxon>Bacillales</taxon>
        <taxon>Bacillaceae</taxon>
        <taxon>Streptohalobacillus</taxon>
    </lineage>
</organism>
<dbReference type="RefSeq" id="WP_110250706.1">
    <property type="nucleotide sequence ID" value="NZ_QJJR01000003.1"/>
</dbReference>
<gene>
    <name evidence="3" type="ORF">DES38_10388</name>
</gene>
<dbReference type="EMBL" id="QJJR01000003">
    <property type="protein sequence ID" value="PXW92073.1"/>
    <property type="molecule type" value="Genomic_DNA"/>
</dbReference>